<feature type="region of interest" description="Disordered" evidence="2">
    <location>
        <begin position="157"/>
        <end position="183"/>
    </location>
</feature>
<feature type="coiled-coil region" evidence="1">
    <location>
        <begin position="206"/>
        <end position="272"/>
    </location>
</feature>
<feature type="compositionally biased region" description="Low complexity" evidence="2">
    <location>
        <begin position="167"/>
        <end position="176"/>
    </location>
</feature>
<organism evidence="3 4">
    <name type="scientific">Dorcoceras hygrometricum</name>
    <dbReference type="NCBI Taxonomy" id="472368"/>
    <lineage>
        <taxon>Eukaryota</taxon>
        <taxon>Viridiplantae</taxon>
        <taxon>Streptophyta</taxon>
        <taxon>Embryophyta</taxon>
        <taxon>Tracheophyta</taxon>
        <taxon>Spermatophyta</taxon>
        <taxon>Magnoliopsida</taxon>
        <taxon>eudicotyledons</taxon>
        <taxon>Gunneridae</taxon>
        <taxon>Pentapetalae</taxon>
        <taxon>asterids</taxon>
        <taxon>lamiids</taxon>
        <taxon>Lamiales</taxon>
        <taxon>Gesneriaceae</taxon>
        <taxon>Didymocarpoideae</taxon>
        <taxon>Trichosporeae</taxon>
        <taxon>Loxocarpinae</taxon>
        <taxon>Dorcoceras</taxon>
    </lineage>
</organism>
<gene>
    <name evidence="3" type="ORF">F511_26620</name>
</gene>
<sequence length="539" mass="60130">MSASRKIPTVHDDWIGEQQSRDLRLALDSLRLALPIDTSLEARSSELRNPEGPAYLLLEIFGFVILKLGEICSQAVRSVVPCRDCEALYVLSMDIEWHSCIHLEPDLQIRFDNLIGCHVVTGRLLSRARKVQRYRRSVISTGPDRKNDCKVLGAEESKKNWEDTDSDSSSSSSSSSDSEREEVHCLMANQSSEDAVFDFSNTEFTREDLITALNEMVQEYRKLSQTFEEVKAENMDLKNSSVEPRTVQLGKTDSLQIELSKLKTENDSLRLRSCELEAENERLNEVMSSWTKSSVSLSKLHEAQKPLNDKSFLGFNNCESSAGEASTQSNLVYEKFKKMSFVKASTDLGATESEKKSWYWLSKRGITRSSLARGVQRYHSHSRRSCLPSVIEEDKVRSKNRNRGVEIAGRRHVRRCPLFSRTRMRTTCALAAQGSSTRCAMVGRSLRTTLRDLAGHCCNAGRRLHALVLRCRTAHGAAARCTKRAMLGAAAVSPGRELSSDVAPLRRAVSRAAAMIFRGGGAAGRAPLRRVSGDVVTMS</sequence>
<keyword evidence="4" id="KW-1185">Reference proteome</keyword>
<proteinExistence type="predicted"/>
<accession>A0A2Z7BSY8</accession>
<evidence type="ECO:0000256" key="1">
    <source>
        <dbReference type="SAM" id="Coils"/>
    </source>
</evidence>
<evidence type="ECO:0000313" key="3">
    <source>
        <dbReference type="EMBL" id="KZV36768.1"/>
    </source>
</evidence>
<dbReference type="AlphaFoldDB" id="A0A2Z7BSY8"/>
<protein>
    <submittedName>
        <fullName evidence="3">Uncharacterized protein</fullName>
    </submittedName>
</protein>
<name>A0A2Z7BSY8_9LAMI</name>
<evidence type="ECO:0000256" key="2">
    <source>
        <dbReference type="SAM" id="MobiDB-lite"/>
    </source>
</evidence>
<dbReference type="EMBL" id="KV003221">
    <property type="protein sequence ID" value="KZV36768.1"/>
    <property type="molecule type" value="Genomic_DNA"/>
</dbReference>
<evidence type="ECO:0000313" key="4">
    <source>
        <dbReference type="Proteomes" id="UP000250235"/>
    </source>
</evidence>
<reference evidence="3 4" key="1">
    <citation type="journal article" date="2015" name="Proc. Natl. Acad. Sci. U.S.A.">
        <title>The resurrection genome of Boea hygrometrica: A blueprint for survival of dehydration.</title>
        <authorList>
            <person name="Xiao L."/>
            <person name="Yang G."/>
            <person name="Zhang L."/>
            <person name="Yang X."/>
            <person name="Zhao S."/>
            <person name="Ji Z."/>
            <person name="Zhou Q."/>
            <person name="Hu M."/>
            <person name="Wang Y."/>
            <person name="Chen M."/>
            <person name="Xu Y."/>
            <person name="Jin H."/>
            <person name="Xiao X."/>
            <person name="Hu G."/>
            <person name="Bao F."/>
            <person name="Hu Y."/>
            <person name="Wan P."/>
            <person name="Li L."/>
            <person name="Deng X."/>
            <person name="Kuang T."/>
            <person name="Xiang C."/>
            <person name="Zhu J.K."/>
            <person name="Oliver M.J."/>
            <person name="He Y."/>
        </authorList>
    </citation>
    <scope>NUCLEOTIDE SEQUENCE [LARGE SCALE GENOMIC DNA]</scope>
    <source>
        <strain evidence="4">cv. XS01</strain>
    </source>
</reference>
<keyword evidence="1" id="KW-0175">Coiled coil</keyword>
<dbReference type="Proteomes" id="UP000250235">
    <property type="component" value="Unassembled WGS sequence"/>
</dbReference>